<feature type="domain" description="ATP-dependent RecD2 DNA helicase-like helix-hairpin-helix" evidence="4">
    <location>
        <begin position="67"/>
        <end position="152"/>
    </location>
</feature>
<evidence type="ECO:0000256" key="1">
    <source>
        <dbReference type="ARBA" id="ARBA00022741"/>
    </source>
</evidence>
<dbReference type="CDD" id="cd17933">
    <property type="entry name" value="DEXSc_RecD-like"/>
    <property type="match status" value="1"/>
</dbReference>
<dbReference type="OrthoDB" id="9803432at2"/>
<dbReference type="EMBL" id="QFFI01000007">
    <property type="protein sequence ID" value="PWG64121.1"/>
    <property type="molecule type" value="Genomic_DNA"/>
</dbReference>
<dbReference type="InterPro" id="IPR027785">
    <property type="entry name" value="UvrD-like_helicase_C"/>
</dbReference>
<dbReference type="Gene3D" id="3.40.50.300">
    <property type="entry name" value="P-loop containing nucleotide triphosphate hydrolases"/>
    <property type="match status" value="2"/>
</dbReference>
<dbReference type="Pfam" id="PF13604">
    <property type="entry name" value="AAA_30"/>
    <property type="match status" value="1"/>
</dbReference>
<keyword evidence="6" id="KW-1185">Reference proteome</keyword>
<evidence type="ECO:0008006" key="7">
    <source>
        <dbReference type="Google" id="ProtNLM"/>
    </source>
</evidence>
<dbReference type="CDD" id="cd18809">
    <property type="entry name" value="SF1_C_RecD"/>
    <property type="match status" value="1"/>
</dbReference>
<dbReference type="InterPro" id="IPR029493">
    <property type="entry name" value="RecD2-like_HHH"/>
</dbReference>
<dbReference type="RefSeq" id="WP_109677390.1">
    <property type="nucleotide sequence ID" value="NZ_CP086615.1"/>
</dbReference>
<keyword evidence="1" id="KW-0547">Nucleotide-binding</keyword>
<comment type="caution">
    <text evidence="5">The sequence shown here is derived from an EMBL/GenBank/DDBJ whole genome shotgun (WGS) entry which is preliminary data.</text>
</comment>
<keyword evidence="2" id="KW-0067">ATP-binding</keyword>
<dbReference type="GO" id="GO:0003678">
    <property type="term" value="F:DNA helicase activity"/>
    <property type="evidence" value="ECO:0007669"/>
    <property type="project" value="UniProtKB-ARBA"/>
</dbReference>
<evidence type="ECO:0000313" key="6">
    <source>
        <dbReference type="Proteomes" id="UP000245474"/>
    </source>
</evidence>
<dbReference type="Gene3D" id="1.10.10.2220">
    <property type="match status" value="1"/>
</dbReference>
<evidence type="ECO:0000259" key="4">
    <source>
        <dbReference type="Pfam" id="PF14490"/>
    </source>
</evidence>
<feature type="domain" description="UvrD-like helicase C-terminal" evidence="3">
    <location>
        <begin position="553"/>
        <end position="599"/>
    </location>
</feature>
<evidence type="ECO:0000313" key="5">
    <source>
        <dbReference type="EMBL" id="PWG64121.1"/>
    </source>
</evidence>
<proteinExistence type="predicted"/>
<reference evidence="5 6" key="1">
    <citation type="submission" date="2018-05" db="EMBL/GenBank/DDBJ databases">
        <title>Spiribacter halobius sp. nov., a moderately halophilic bacterium isolated from marine solar saltern.</title>
        <authorList>
            <person name="Zheng W.-S."/>
            <person name="Lu D.-C."/>
            <person name="Du Z.-J."/>
        </authorList>
    </citation>
    <scope>NUCLEOTIDE SEQUENCE [LARGE SCALE GENOMIC DNA]</scope>
    <source>
        <strain evidence="5 6">E85</strain>
    </source>
</reference>
<gene>
    <name evidence="5" type="ORF">DEM34_06375</name>
</gene>
<dbReference type="Pfam" id="PF13538">
    <property type="entry name" value="UvrD_C_2"/>
    <property type="match status" value="1"/>
</dbReference>
<evidence type="ECO:0000259" key="3">
    <source>
        <dbReference type="Pfam" id="PF13538"/>
    </source>
</evidence>
<name>A0A2U2N4G5_9GAMM</name>
<evidence type="ECO:0000256" key="2">
    <source>
        <dbReference type="ARBA" id="ARBA00022840"/>
    </source>
</evidence>
<dbReference type="PANTHER" id="PTHR43788">
    <property type="entry name" value="DNA2/NAM7 HELICASE FAMILY MEMBER"/>
    <property type="match status" value="1"/>
</dbReference>
<dbReference type="GO" id="GO:0005524">
    <property type="term" value="F:ATP binding"/>
    <property type="evidence" value="ECO:0007669"/>
    <property type="project" value="UniProtKB-KW"/>
</dbReference>
<dbReference type="Proteomes" id="UP000245474">
    <property type="component" value="Unassembled WGS sequence"/>
</dbReference>
<dbReference type="InterPro" id="IPR050534">
    <property type="entry name" value="Coronavir_polyprotein_1ab"/>
</dbReference>
<accession>A0A2U2N4G5</accession>
<dbReference type="Pfam" id="PF14490">
    <property type="entry name" value="HHH_RecD2"/>
    <property type="match status" value="1"/>
</dbReference>
<dbReference type="PANTHER" id="PTHR43788:SF6">
    <property type="entry name" value="DNA HELICASE B"/>
    <property type="match status" value="1"/>
</dbReference>
<dbReference type="SUPFAM" id="SSF52540">
    <property type="entry name" value="P-loop containing nucleoside triphosphate hydrolases"/>
    <property type="match status" value="2"/>
</dbReference>
<dbReference type="AlphaFoldDB" id="A0A2U2N4G5"/>
<sequence length="628" mass="68827">MSENGNLARLLSGNAFPGVGRATVSRLIDTHGDELYEILERQDVGALLRTVGARKADVIVQGWSIVRARREVARWLDKQGIDPGLGGSVYKAWPTETIERLEENPYRLLALMGWKAVDRLAKGLGIAWDHPVRLVGAAEAACYAWIDDRGSTWVPRIALEQDAAALLSGARDARAGSQTLARQAIEYAVETRALISVRDGYQVPGAYFAERLVERWLRERVDNAPSNDALREALRAAERRKEVELTPEQKEAAMNALRSRVSVFYGGAGVGKTTVVSSICEMAEARGKLPVLLALAAKAVRKLALSTGRESMTLARALYQRSSEDFRNTVVVIDEFSMVDLLGFRQLIKKLPEDAHLVLCGDAAQLPSIGPGRLLYSFIHAGSLPTQELTVTHRQAAETGIPEKLQSIRDGVWPNVPAFDWGAPEADGVYMLHCERKDDRTIRSIIARLLDVYEGEAQVISPLARYALGAKALNAHIHHHLTGGSEYTRGAPVVFTANQTLDSGQEVVNGLQGTIRRMLVAEPRLGSTPYLEVATDEDVLTVSLAEAETCLELAYALTVHRAQGSDWETVIAVLPPSRLLERAMVYTALSRCKRRCVVVVPKAGALRDAVAREPSYEQRTDGLFTADT</sequence>
<protein>
    <recommendedName>
        <fullName evidence="7">AAA+ ATPase domain-containing protein</fullName>
    </recommendedName>
</protein>
<dbReference type="InterPro" id="IPR027417">
    <property type="entry name" value="P-loop_NTPase"/>
</dbReference>
<dbReference type="Gene3D" id="2.30.30.940">
    <property type="match status" value="1"/>
</dbReference>
<organism evidence="5 6">
    <name type="scientific">Sediminicurvatus halobius</name>
    <dbReference type="NCBI Taxonomy" id="2182432"/>
    <lineage>
        <taxon>Bacteria</taxon>
        <taxon>Pseudomonadati</taxon>
        <taxon>Pseudomonadota</taxon>
        <taxon>Gammaproteobacteria</taxon>
        <taxon>Chromatiales</taxon>
        <taxon>Ectothiorhodospiraceae</taxon>
        <taxon>Sediminicurvatus</taxon>
    </lineage>
</organism>